<dbReference type="Gene3D" id="3.30.420.10">
    <property type="entry name" value="Ribonuclease H-like superfamily/Ribonuclease H"/>
    <property type="match status" value="1"/>
</dbReference>
<dbReference type="PANTHER" id="PTHR46060">
    <property type="entry name" value="MARINER MOS1 TRANSPOSASE-LIKE PROTEIN"/>
    <property type="match status" value="1"/>
</dbReference>
<dbReference type="InterPro" id="IPR052709">
    <property type="entry name" value="Transposase-MT_Hybrid"/>
</dbReference>
<gene>
    <name evidence="1" type="ORF">ElyMa_004997700</name>
</gene>
<keyword evidence="2" id="KW-1185">Reference proteome</keyword>
<dbReference type="GO" id="GO:0003676">
    <property type="term" value="F:nucleic acid binding"/>
    <property type="evidence" value="ECO:0007669"/>
    <property type="project" value="InterPro"/>
</dbReference>
<dbReference type="AlphaFoldDB" id="A0AAV4J6N2"/>
<dbReference type="Proteomes" id="UP000762676">
    <property type="component" value="Unassembled WGS sequence"/>
</dbReference>
<accession>A0AAV4J6N2</accession>
<reference evidence="1 2" key="1">
    <citation type="journal article" date="2021" name="Elife">
        <title>Chloroplast acquisition without the gene transfer in kleptoplastic sea slugs, Plakobranchus ocellatus.</title>
        <authorList>
            <person name="Maeda T."/>
            <person name="Takahashi S."/>
            <person name="Yoshida T."/>
            <person name="Shimamura S."/>
            <person name="Takaki Y."/>
            <person name="Nagai Y."/>
            <person name="Toyoda A."/>
            <person name="Suzuki Y."/>
            <person name="Arimoto A."/>
            <person name="Ishii H."/>
            <person name="Satoh N."/>
            <person name="Nishiyama T."/>
            <person name="Hasebe M."/>
            <person name="Maruyama T."/>
            <person name="Minagawa J."/>
            <person name="Obokata J."/>
            <person name="Shigenobu S."/>
        </authorList>
    </citation>
    <scope>NUCLEOTIDE SEQUENCE [LARGE SCALE GENOMIC DNA]</scope>
</reference>
<evidence type="ECO:0000313" key="1">
    <source>
        <dbReference type="EMBL" id="GFS18061.1"/>
    </source>
</evidence>
<dbReference type="EMBL" id="BMAT01009996">
    <property type="protein sequence ID" value="GFS18061.1"/>
    <property type="molecule type" value="Genomic_DNA"/>
</dbReference>
<name>A0AAV4J6N2_9GAST</name>
<dbReference type="PANTHER" id="PTHR46060:SF1">
    <property type="entry name" value="MARINER MOS1 TRANSPOSASE-LIKE PROTEIN"/>
    <property type="match status" value="1"/>
</dbReference>
<proteinExistence type="predicted"/>
<sequence>MDIGNVLLLHDNARPHTSIKTRETIALMGWTTLPHPSYSPNFAPSDYYLFGPMKQGLRGKHFENDEDVKNAVKTCQKEQPIQFYEAGICALVKRWIVALDRGGDYVEKKKFNSHKISFIFMYFDVFSTKRSPTTHKKALLFDLPSYDSNVI</sequence>
<protein>
    <submittedName>
        <fullName evidence="1">Histone-lysine N-methyltransferase SETMAR</fullName>
    </submittedName>
</protein>
<organism evidence="1 2">
    <name type="scientific">Elysia marginata</name>
    <dbReference type="NCBI Taxonomy" id="1093978"/>
    <lineage>
        <taxon>Eukaryota</taxon>
        <taxon>Metazoa</taxon>
        <taxon>Spiralia</taxon>
        <taxon>Lophotrochozoa</taxon>
        <taxon>Mollusca</taxon>
        <taxon>Gastropoda</taxon>
        <taxon>Heterobranchia</taxon>
        <taxon>Euthyneura</taxon>
        <taxon>Panpulmonata</taxon>
        <taxon>Sacoglossa</taxon>
        <taxon>Placobranchoidea</taxon>
        <taxon>Plakobranchidae</taxon>
        <taxon>Elysia</taxon>
    </lineage>
</organism>
<dbReference type="InterPro" id="IPR036397">
    <property type="entry name" value="RNaseH_sf"/>
</dbReference>
<evidence type="ECO:0000313" key="2">
    <source>
        <dbReference type="Proteomes" id="UP000762676"/>
    </source>
</evidence>
<comment type="caution">
    <text evidence="1">The sequence shown here is derived from an EMBL/GenBank/DDBJ whole genome shotgun (WGS) entry which is preliminary data.</text>
</comment>